<protein>
    <recommendedName>
        <fullName evidence="4">Sporulation protein YunB</fullName>
    </recommendedName>
</protein>
<dbReference type="AlphaFoldDB" id="A0A3E5FSB4"/>
<keyword evidence="1" id="KW-0812">Transmembrane</keyword>
<sequence>MKKRYISLIIIIVLAIIIQLVCISITPALKTIASKEVNRFCQMIINNTPFPVELEHDDLIAISRNGDEIVAINFNTNYASSLGAKLVNQLEDLFYSIEAGTYQKEDNSFYQNKLQQMSDDGGVIATIRLGLLTDNPFLANVGPKINLKYKTISAITSTVEENIENYGVNHVMVSLKIVIKIRLMVLFPFYNEEFSHEYDYPLVMEVIEGEVPNWYQN</sequence>
<accession>A0A3E5FSB4</accession>
<dbReference type="InterPro" id="IPR014197">
    <property type="entry name" value="Sporulation_prot_YunB"/>
</dbReference>
<gene>
    <name evidence="2" type="ORF">DXB31_01695</name>
</gene>
<evidence type="ECO:0008006" key="4">
    <source>
        <dbReference type="Google" id="ProtNLM"/>
    </source>
</evidence>
<reference evidence="2 3" key="1">
    <citation type="submission" date="2018-08" db="EMBL/GenBank/DDBJ databases">
        <title>A genome reference for cultivated species of the human gut microbiota.</title>
        <authorList>
            <person name="Zou Y."/>
            <person name="Xue W."/>
            <person name="Luo G."/>
        </authorList>
    </citation>
    <scope>NUCLEOTIDE SEQUENCE [LARGE SCALE GENOMIC DNA]</scope>
    <source>
        <strain evidence="2 3">OM02-6</strain>
    </source>
</reference>
<evidence type="ECO:0000313" key="2">
    <source>
        <dbReference type="EMBL" id="RGO12759.1"/>
    </source>
</evidence>
<evidence type="ECO:0000256" key="1">
    <source>
        <dbReference type="SAM" id="Phobius"/>
    </source>
</evidence>
<comment type="caution">
    <text evidence="2">The sequence shown here is derived from an EMBL/GenBank/DDBJ whole genome shotgun (WGS) entry which is preliminary data.</text>
</comment>
<dbReference type="Proteomes" id="UP000261087">
    <property type="component" value="Unassembled WGS sequence"/>
</dbReference>
<evidence type="ECO:0000313" key="3">
    <source>
        <dbReference type="Proteomes" id="UP000261087"/>
    </source>
</evidence>
<dbReference type="EMBL" id="QSVF01000003">
    <property type="protein sequence ID" value="RGO12759.1"/>
    <property type="molecule type" value="Genomic_DNA"/>
</dbReference>
<dbReference type="RefSeq" id="WP_004609535.1">
    <property type="nucleotide sequence ID" value="NZ_CABKNM010000007.1"/>
</dbReference>
<name>A0A3E5FSB4_9FIRM</name>
<dbReference type="GeneID" id="94018187"/>
<dbReference type="Pfam" id="PF09560">
    <property type="entry name" value="Spore_YunB"/>
    <property type="match status" value="1"/>
</dbReference>
<proteinExistence type="predicted"/>
<keyword evidence="1" id="KW-0472">Membrane</keyword>
<organism evidence="2 3">
    <name type="scientific">Thomasclavelia spiroformis</name>
    <dbReference type="NCBI Taxonomy" id="29348"/>
    <lineage>
        <taxon>Bacteria</taxon>
        <taxon>Bacillati</taxon>
        <taxon>Bacillota</taxon>
        <taxon>Erysipelotrichia</taxon>
        <taxon>Erysipelotrichales</taxon>
        <taxon>Coprobacillaceae</taxon>
        <taxon>Thomasclavelia</taxon>
    </lineage>
</organism>
<keyword evidence="1" id="KW-1133">Transmembrane helix</keyword>
<feature type="transmembrane region" description="Helical" evidence="1">
    <location>
        <begin position="6"/>
        <end position="29"/>
    </location>
</feature>